<dbReference type="AlphaFoldDB" id="A0A7J7KCF7"/>
<evidence type="ECO:0000259" key="2">
    <source>
        <dbReference type="Pfam" id="PF00752"/>
    </source>
</evidence>
<name>A0A7J7KCF7_BUGNE</name>
<reference evidence="4" key="1">
    <citation type="submission" date="2020-06" db="EMBL/GenBank/DDBJ databases">
        <title>Draft genome of Bugula neritina, a colonial animal packing powerful symbionts and potential medicines.</title>
        <authorList>
            <person name="Rayko M."/>
        </authorList>
    </citation>
    <scope>NUCLEOTIDE SEQUENCE [LARGE SCALE GENOMIC DNA]</scope>
    <source>
        <strain evidence="4">Kwan_BN1</strain>
    </source>
</reference>
<organism evidence="4 5">
    <name type="scientific">Bugula neritina</name>
    <name type="common">Brown bryozoan</name>
    <name type="synonym">Sertularia neritina</name>
    <dbReference type="NCBI Taxonomy" id="10212"/>
    <lineage>
        <taxon>Eukaryota</taxon>
        <taxon>Metazoa</taxon>
        <taxon>Spiralia</taxon>
        <taxon>Lophotrochozoa</taxon>
        <taxon>Bryozoa</taxon>
        <taxon>Gymnolaemata</taxon>
        <taxon>Cheilostomatida</taxon>
        <taxon>Flustrina</taxon>
        <taxon>Buguloidea</taxon>
        <taxon>Bugulidae</taxon>
        <taxon>Bugula</taxon>
    </lineage>
</organism>
<comment type="caution">
    <text evidence="4">The sequence shown here is derived from an EMBL/GenBank/DDBJ whole genome shotgun (WGS) entry which is preliminary data.</text>
</comment>
<comment type="similarity">
    <text evidence="1">Belongs to the asteroid family.</text>
</comment>
<feature type="domain" description="Asteroid" evidence="3">
    <location>
        <begin position="122"/>
        <end position="289"/>
    </location>
</feature>
<feature type="domain" description="XPG N-terminal" evidence="2">
    <location>
        <begin position="1"/>
        <end position="99"/>
    </location>
</feature>
<dbReference type="Gene3D" id="3.40.50.1010">
    <property type="entry name" value="5'-nuclease"/>
    <property type="match status" value="1"/>
</dbReference>
<dbReference type="Pfam" id="PF12813">
    <property type="entry name" value="XPG_I_2"/>
    <property type="match status" value="1"/>
</dbReference>
<dbReference type="Pfam" id="PF00752">
    <property type="entry name" value="XPG_N"/>
    <property type="match status" value="1"/>
</dbReference>
<dbReference type="InterPro" id="IPR029060">
    <property type="entry name" value="PIN-like_dom_sf"/>
</dbReference>
<dbReference type="OrthoDB" id="25987at2759"/>
<gene>
    <name evidence="4" type="ORF">EB796_005801</name>
</gene>
<evidence type="ECO:0000313" key="4">
    <source>
        <dbReference type="EMBL" id="KAF6035883.1"/>
    </source>
</evidence>
<dbReference type="GO" id="GO:0004518">
    <property type="term" value="F:nuclease activity"/>
    <property type="evidence" value="ECO:0007669"/>
    <property type="project" value="InterPro"/>
</dbReference>
<dbReference type="Proteomes" id="UP000593567">
    <property type="component" value="Unassembled WGS sequence"/>
</dbReference>
<dbReference type="PANTHER" id="PTHR15665:SF1">
    <property type="entry name" value="PROTEIN ASTEROID HOMOLOG 1"/>
    <property type="match status" value="1"/>
</dbReference>
<evidence type="ECO:0000259" key="3">
    <source>
        <dbReference type="Pfam" id="PF12813"/>
    </source>
</evidence>
<proteinExistence type="inferred from homology"/>
<evidence type="ECO:0000256" key="1">
    <source>
        <dbReference type="ARBA" id="ARBA00007398"/>
    </source>
</evidence>
<dbReference type="InterPro" id="IPR006085">
    <property type="entry name" value="XPG_DNA_repair_N"/>
</dbReference>
<dbReference type="EMBL" id="VXIV02000813">
    <property type="protein sequence ID" value="KAF6035883.1"/>
    <property type="molecule type" value="Genomic_DNA"/>
</dbReference>
<keyword evidence="5" id="KW-1185">Reference proteome</keyword>
<protein>
    <submittedName>
        <fullName evidence="4">ASTE1</fullName>
    </submittedName>
</protein>
<sequence length="533" mass="60483">MGIKGLARFINENADDFLLPEVLDCGVLVLDGYNILHDLYYTSAAETAYGGDYDVFADAVEQFCKKLRDNGIEPYFIFDGSSDLLDAKFNTQKERAKKRIHLAGMSSHRKRAKILPALAFKVCVEKLKELNIKLCVCDHEADDQLASVAYQWNCPLVSSDGDFLLFDLPAGVIFVKDLMEATTTTHNGSDVLKAPVYKISRFCDFYKIKDSSLVSLLSVICGNDCFAEAILSPFRRSLQGNTTVFDHKKFLQWLAKYNSTDEALKGIFSIQPRSEKLQQRIHTVLQSYKVSANHVGDFLESSKVTHDYVHVLHSKLPAEFWRRYRCANISKRLLEILIFKRRIISVQMEKMSNPSAWVISQSIRKKTYQILSASTDDGIASVREYDRICKDLVPSDVAVDTASTDLSLVELYSNSEMERLELFYSTLGISDSDIIDITSYEKRGINILTSVIVYWIRNSQPQVHKIHVMALLVCIIRLSLIEPLLSQEDRVSLQTARYSHRPTQDQKHKLGLDLNIIHALSQFQCVLSDSLDC</sequence>
<dbReference type="InterPro" id="IPR039436">
    <property type="entry name" value="Asteroid_dom"/>
</dbReference>
<dbReference type="SUPFAM" id="SSF88723">
    <property type="entry name" value="PIN domain-like"/>
    <property type="match status" value="1"/>
</dbReference>
<dbReference type="InterPro" id="IPR026832">
    <property type="entry name" value="Asteroid"/>
</dbReference>
<accession>A0A7J7KCF7</accession>
<evidence type="ECO:0000313" key="5">
    <source>
        <dbReference type="Proteomes" id="UP000593567"/>
    </source>
</evidence>
<dbReference type="PANTHER" id="PTHR15665">
    <property type="entry name" value="ASTEROID PROTEIN"/>
    <property type="match status" value="1"/>
</dbReference>